<dbReference type="InterPro" id="IPR004843">
    <property type="entry name" value="Calcineurin-like_PHP"/>
</dbReference>
<feature type="domain" description="Calcineurin-like phosphoesterase" evidence="2">
    <location>
        <begin position="181"/>
        <end position="344"/>
    </location>
</feature>
<accession>A0ABQ4MCY1</accession>
<dbReference type="Gene3D" id="3.60.21.10">
    <property type="match status" value="1"/>
</dbReference>
<proteinExistence type="predicted"/>
<comment type="caution">
    <text evidence="3">The sequence shown here is derived from an EMBL/GenBank/DDBJ whole genome shotgun (WGS) entry which is preliminary data.</text>
</comment>
<dbReference type="PANTHER" id="PTHR31302">
    <property type="entry name" value="TRANSMEMBRANE PROTEIN WITH METALLOPHOSPHOESTERASE DOMAIN-RELATED"/>
    <property type="match status" value="1"/>
</dbReference>
<organism evidence="3 4">
    <name type="scientific">Paenibacillus vini</name>
    <dbReference type="NCBI Taxonomy" id="1476024"/>
    <lineage>
        <taxon>Bacteria</taxon>
        <taxon>Bacillati</taxon>
        <taxon>Bacillota</taxon>
        <taxon>Bacilli</taxon>
        <taxon>Bacillales</taxon>
        <taxon>Paenibacillaceae</taxon>
        <taxon>Paenibacillus</taxon>
    </lineage>
</organism>
<evidence type="ECO:0000313" key="3">
    <source>
        <dbReference type="EMBL" id="GIP53827.1"/>
    </source>
</evidence>
<dbReference type="Pfam" id="PF00149">
    <property type="entry name" value="Metallophos"/>
    <property type="match status" value="1"/>
</dbReference>
<dbReference type="CDD" id="cd07385">
    <property type="entry name" value="MPP_YkuE_C"/>
    <property type="match status" value="1"/>
</dbReference>
<name>A0ABQ4MCY1_9BACL</name>
<feature type="transmembrane region" description="Helical" evidence="1">
    <location>
        <begin position="35"/>
        <end position="54"/>
    </location>
</feature>
<dbReference type="InterPro" id="IPR051158">
    <property type="entry name" value="Metallophosphoesterase_sf"/>
</dbReference>
<evidence type="ECO:0000259" key="2">
    <source>
        <dbReference type="Pfam" id="PF00149"/>
    </source>
</evidence>
<dbReference type="PANTHER" id="PTHR31302:SF0">
    <property type="entry name" value="TRANSMEMBRANE PROTEIN WITH METALLOPHOSPHOESTERASE DOMAIN"/>
    <property type="match status" value="1"/>
</dbReference>
<feature type="transmembrane region" description="Helical" evidence="1">
    <location>
        <begin position="103"/>
        <end position="125"/>
    </location>
</feature>
<feature type="transmembrane region" description="Helical" evidence="1">
    <location>
        <begin position="137"/>
        <end position="156"/>
    </location>
</feature>
<keyword evidence="1" id="KW-0812">Transmembrane</keyword>
<dbReference type="SUPFAM" id="SSF56300">
    <property type="entry name" value="Metallo-dependent phosphatases"/>
    <property type="match status" value="1"/>
</dbReference>
<protein>
    <submittedName>
        <fullName evidence="3">Phosphoesterase</fullName>
    </submittedName>
</protein>
<dbReference type="EMBL" id="BOSL01000008">
    <property type="protein sequence ID" value="GIP53827.1"/>
    <property type="molecule type" value="Genomic_DNA"/>
</dbReference>
<evidence type="ECO:0000313" key="4">
    <source>
        <dbReference type="Proteomes" id="UP000679992"/>
    </source>
</evidence>
<feature type="transmembrane region" description="Helical" evidence="1">
    <location>
        <begin position="74"/>
        <end position="91"/>
    </location>
</feature>
<sequence length="401" mass="44887">MLKSAAGHNDRLLFIFVSIKDMIGLVEKRRRGMDMLIVIGIFAILIYGGLVYYIGWRGYRWLRPTSSSWKFKTLYILVVGLAACSFIIGRIPGLKILGIVGAYWMAIFYLLLLLVPLAHITVILLRLTRLPRQRTQFWAGMATLVLVISLMGYGTFNAYSPIITTYRIKMEKGSSSLSSLNIAMAADTHFGLLSGKDHAERLVKEMNALKPDLILLPGDMFDDDIQPFIDQKIDVILAKLDAPPYGVYATLGNHDKHKGTMQELIDTLEHSGINVLYDETITINDQLTIVGRKDMSDPDRLTVDKLMTDTDPEKPIILLDHQPTKLGLSEQAGVDLVVSGHTHRGQVFLGNLITNALFENDWGYLKKGNMQSIVTSGFGFWGPPIRIGTRSEIVNIMVEFE</sequence>
<dbReference type="InterPro" id="IPR029052">
    <property type="entry name" value="Metallo-depent_PP-like"/>
</dbReference>
<reference evidence="3 4" key="1">
    <citation type="submission" date="2021-03" db="EMBL/GenBank/DDBJ databases">
        <title>Antimicrobial resistance genes in bacteria isolated from Japanese honey, and their potential for conferring macrolide and lincosamide resistance in the American foulbrood pathogen Paenibacillus larvae.</title>
        <authorList>
            <person name="Okamoto M."/>
            <person name="Kumagai M."/>
            <person name="Kanamori H."/>
            <person name="Takamatsu D."/>
        </authorList>
    </citation>
    <scope>NUCLEOTIDE SEQUENCE [LARGE SCALE GENOMIC DNA]</scope>
    <source>
        <strain evidence="3 4">J42TS3</strain>
    </source>
</reference>
<keyword evidence="1" id="KW-1133">Transmembrane helix</keyword>
<keyword evidence="4" id="KW-1185">Reference proteome</keyword>
<gene>
    <name evidence="3" type="ORF">J42TS3_28620</name>
</gene>
<dbReference type="Proteomes" id="UP000679992">
    <property type="component" value="Unassembled WGS sequence"/>
</dbReference>
<evidence type="ECO:0000256" key="1">
    <source>
        <dbReference type="SAM" id="Phobius"/>
    </source>
</evidence>
<keyword evidence="1" id="KW-0472">Membrane</keyword>